<evidence type="ECO:0000313" key="1">
    <source>
        <dbReference type="EMBL" id="ANZ46343.1"/>
    </source>
</evidence>
<reference evidence="1" key="1">
    <citation type="submission" date="2016-08" db="EMBL/GenBank/DDBJ databases">
        <title>Complete genome of Cloacibacillus porcorum.</title>
        <authorList>
            <person name="Looft T."/>
            <person name="Bayles D.O."/>
            <person name="Alt D.P."/>
        </authorList>
    </citation>
    <scope>NUCLEOTIDE SEQUENCE [LARGE SCALE GENOMIC DNA]</scope>
    <source>
        <strain evidence="1">CL-84</strain>
    </source>
</reference>
<accession>A0A1B2I8Q8</accession>
<dbReference type="Proteomes" id="UP000093044">
    <property type="component" value="Chromosome"/>
</dbReference>
<dbReference type="STRING" id="1197717.BED41_15240"/>
<dbReference type="EMBL" id="CP016757">
    <property type="protein sequence ID" value="ANZ46343.1"/>
    <property type="molecule type" value="Genomic_DNA"/>
</dbReference>
<dbReference type="RefSeq" id="WP_066748298.1">
    <property type="nucleotide sequence ID" value="NZ_CP016757.1"/>
</dbReference>
<proteinExistence type="predicted"/>
<dbReference type="GeneID" id="83059201"/>
<dbReference type="OrthoDB" id="9794575at2"/>
<dbReference type="AlphaFoldDB" id="A0A1B2I8Q8"/>
<dbReference type="KEGG" id="cpor:BED41_15240"/>
<dbReference type="Gene3D" id="3.40.50.2000">
    <property type="entry name" value="Glycogen Phosphorylase B"/>
    <property type="match status" value="2"/>
</dbReference>
<protein>
    <recommendedName>
        <fullName evidence="3">Glycosyltransferase subfamily 4-like N-terminal domain-containing protein</fullName>
    </recommendedName>
</protein>
<dbReference type="SUPFAM" id="SSF53756">
    <property type="entry name" value="UDP-Glycosyltransferase/glycogen phosphorylase"/>
    <property type="match status" value="1"/>
</dbReference>
<gene>
    <name evidence="1" type="ORF">BED41_15240</name>
</gene>
<organism evidence="1 2">
    <name type="scientific">Cloacibacillus porcorum</name>
    <dbReference type="NCBI Taxonomy" id="1197717"/>
    <lineage>
        <taxon>Bacteria</taxon>
        <taxon>Thermotogati</taxon>
        <taxon>Synergistota</taxon>
        <taxon>Synergistia</taxon>
        <taxon>Synergistales</taxon>
        <taxon>Synergistaceae</taxon>
        <taxon>Cloacibacillus</taxon>
    </lineage>
</organism>
<name>A0A1B2I8Q8_9BACT</name>
<evidence type="ECO:0000313" key="2">
    <source>
        <dbReference type="Proteomes" id="UP000093044"/>
    </source>
</evidence>
<sequence>MKKKFMFLLGSYLPHASANGVCAEKIAQALITRGNEVCCLAMARYEDPGYEEIDGVKIYRVKNLWHVRVLDWCDRHSTLPCIGILRSAALWSWRIRRLLFFFSWPLSAPLFAWNFYRRAKQICLDNQIDCIIGVYQPFESLFALMLLKKYLPYVNAVSYFCDCLSGGVFPCILPSVFCKQMLRKWELHFFDVFDAMIVLKSHEQYYCRLYANTDTTRKIHISDIPFIENALMEKLPIYQEKHYMSSLVYAGSINMPLTDPRYMLEIFTMMDKSCIKLDIYGRNNCGFLFEDKSEGDLSGSLNIHSALPHNEILPLLLNADILLNLGSNNPRQIPSKIFEYMALGKPIISFYKYNEEPSIEYLNKYPLALLIKEDWDKIGDNAAIVETFIREKRGMRVPFSEVEALFPQNTPEYTAKLLIEICGGE</sequence>
<keyword evidence="2" id="KW-1185">Reference proteome</keyword>
<evidence type="ECO:0008006" key="3">
    <source>
        <dbReference type="Google" id="ProtNLM"/>
    </source>
</evidence>